<dbReference type="AlphaFoldDB" id="W9X876"/>
<dbReference type="PRINTS" id="PR00081">
    <property type="entry name" value="GDHRDH"/>
</dbReference>
<evidence type="ECO:0000256" key="3">
    <source>
        <dbReference type="RuleBase" id="RU000363"/>
    </source>
</evidence>
<comment type="caution">
    <text evidence="5">The sequence shown here is derived from an EMBL/GenBank/DDBJ whole genome shotgun (WGS) entry which is preliminary data.</text>
</comment>
<evidence type="ECO:0000313" key="5">
    <source>
        <dbReference type="EMBL" id="EXJ76398.1"/>
    </source>
</evidence>
<dbReference type="InterPro" id="IPR002347">
    <property type="entry name" value="SDR_fam"/>
</dbReference>
<dbReference type="PRINTS" id="PR00080">
    <property type="entry name" value="SDRFAMILY"/>
</dbReference>
<keyword evidence="6" id="KW-1185">Reference proteome</keyword>
<dbReference type="GO" id="GO:0016491">
    <property type="term" value="F:oxidoreductase activity"/>
    <property type="evidence" value="ECO:0007669"/>
    <property type="project" value="UniProtKB-KW"/>
</dbReference>
<dbReference type="PANTHER" id="PTHR44196">
    <property type="entry name" value="DEHYDROGENASE/REDUCTASE SDR FAMILY MEMBER 7B"/>
    <property type="match status" value="1"/>
</dbReference>
<dbReference type="SUPFAM" id="SSF51735">
    <property type="entry name" value="NAD(P)-binding Rossmann-fold domains"/>
    <property type="match status" value="1"/>
</dbReference>
<feature type="domain" description="Ketoreductase" evidence="4">
    <location>
        <begin position="26"/>
        <end position="200"/>
    </location>
</feature>
<reference evidence="5 6" key="1">
    <citation type="submission" date="2013-03" db="EMBL/GenBank/DDBJ databases">
        <title>The Genome Sequence of Cladophialophora psammophila CBS 110553.</title>
        <authorList>
            <consortium name="The Broad Institute Genomics Platform"/>
            <person name="Cuomo C."/>
            <person name="de Hoog S."/>
            <person name="Gorbushina A."/>
            <person name="Walker B."/>
            <person name="Young S.K."/>
            <person name="Zeng Q."/>
            <person name="Gargeya S."/>
            <person name="Fitzgerald M."/>
            <person name="Haas B."/>
            <person name="Abouelleil A."/>
            <person name="Allen A.W."/>
            <person name="Alvarado L."/>
            <person name="Arachchi H.M."/>
            <person name="Berlin A.M."/>
            <person name="Chapman S.B."/>
            <person name="Gainer-Dewar J."/>
            <person name="Goldberg J."/>
            <person name="Griggs A."/>
            <person name="Gujja S."/>
            <person name="Hansen M."/>
            <person name="Howarth C."/>
            <person name="Imamovic A."/>
            <person name="Ireland A."/>
            <person name="Larimer J."/>
            <person name="McCowan C."/>
            <person name="Murphy C."/>
            <person name="Pearson M."/>
            <person name="Poon T.W."/>
            <person name="Priest M."/>
            <person name="Roberts A."/>
            <person name="Saif S."/>
            <person name="Shea T."/>
            <person name="Sisk P."/>
            <person name="Sykes S."/>
            <person name="Wortman J."/>
            <person name="Nusbaum C."/>
            <person name="Birren B."/>
        </authorList>
    </citation>
    <scope>NUCLEOTIDE SEQUENCE [LARGE SCALE GENOMIC DNA]</scope>
    <source>
        <strain evidence="5 6">CBS 110553</strain>
    </source>
</reference>
<dbReference type="Proteomes" id="UP000019471">
    <property type="component" value="Unassembled WGS sequence"/>
</dbReference>
<dbReference type="InterPro" id="IPR036291">
    <property type="entry name" value="NAD(P)-bd_dom_sf"/>
</dbReference>
<evidence type="ECO:0000313" key="6">
    <source>
        <dbReference type="Proteomes" id="UP000019471"/>
    </source>
</evidence>
<dbReference type="InterPro" id="IPR057326">
    <property type="entry name" value="KR_dom"/>
</dbReference>
<dbReference type="STRING" id="1182543.W9X876"/>
<dbReference type="HOGENOM" id="CLU_010194_8_1_1"/>
<proteinExistence type="inferred from homology"/>
<dbReference type="EMBL" id="AMGX01000001">
    <property type="protein sequence ID" value="EXJ76398.1"/>
    <property type="molecule type" value="Genomic_DNA"/>
</dbReference>
<keyword evidence="2" id="KW-0560">Oxidoreductase</keyword>
<dbReference type="SMART" id="SM00822">
    <property type="entry name" value="PKS_KR"/>
    <property type="match status" value="1"/>
</dbReference>
<dbReference type="Pfam" id="PF00106">
    <property type="entry name" value="adh_short"/>
    <property type="match status" value="1"/>
</dbReference>
<evidence type="ECO:0000256" key="1">
    <source>
        <dbReference type="ARBA" id="ARBA00006484"/>
    </source>
</evidence>
<comment type="similarity">
    <text evidence="1 3">Belongs to the short-chain dehydrogenases/reductases (SDR) family.</text>
</comment>
<gene>
    <name evidence="5" type="ORF">A1O5_00906</name>
</gene>
<protein>
    <recommendedName>
        <fullName evidence="4">Ketoreductase domain-containing protein</fullName>
    </recommendedName>
</protein>
<sequence length="313" mass="33763">MSRPSLNTDPYALIAPETLVGVNRGKTAVVTGAARGIGKAIAESLAKTGADLALLDLDTERQLQTQADCEQHGVKARRYACDVTNLQTCQEVFEQIVRDLGPVDILVNNAGRNSRRVMAMETFQELWAGVELNLKGAMICLYQVLPSMRRRGHGCIINIASRAGTVVSPFAGAYSIGKAGLIRATGVWQAELELDGFGDNIHLYALHPGAVKTEMTVPPDPDIEEKYPEFGVKWRQFHQLFKVSPALCGQTCAFLSAGKAKLLRGKYFDCEQDIGTVLAVGEQGLKGLYDLKVEFLGGLPNDGGTALAVVEGK</sequence>
<dbReference type="OrthoDB" id="1933717at2759"/>
<dbReference type="eggNOG" id="KOG1201">
    <property type="taxonomic scope" value="Eukaryota"/>
</dbReference>
<dbReference type="Gene3D" id="3.40.50.720">
    <property type="entry name" value="NAD(P)-binding Rossmann-like Domain"/>
    <property type="match status" value="1"/>
</dbReference>
<dbReference type="GeneID" id="19185642"/>
<evidence type="ECO:0000256" key="2">
    <source>
        <dbReference type="ARBA" id="ARBA00023002"/>
    </source>
</evidence>
<dbReference type="GO" id="GO:0016020">
    <property type="term" value="C:membrane"/>
    <property type="evidence" value="ECO:0007669"/>
    <property type="project" value="TreeGrafter"/>
</dbReference>
<accession>W9X876</accession>
<dbReference type="RefSeq" id="XP_007739715.1">
    <property type="nucleotide sequence ID" value="XM_007741525.1"/>
</dbReference>
<evidence type="ECO:0000259" key="4">
    <source>
        <dbReference type="SMART" id="SM00822"/>
    </source>
</evidence>
<dbReference type="PANTHER" id="PTHR44196:SF1">
    <property type="entry name" value="DEHYDROGENASE_REDUCTASE SDR FAMILY MEMBER 7B"/>
    <property type="match status" value="1"/>
</dbReference>
<dbReference type="CDD" id="cd05233">
    <property type="entry name" value="SDR_c"/>
    <property type="match status" value="1"/>
</dbReference>
<name>W9X876_9EURO</name>
<organism evidence="5 6">
    <name type="scientific">Cladophialophora psammophila CBS 110553</name>
    <dbReference type="NCBI Taxonomy" id="1182543"/>
    <lineage>
        <taxon>Eukaryota</taxon>
        <taxon>Fungi</taxon>
        <taxon>Dikarya</taxon>
        <taxon>Ascomycota</taxon>
        <taxon>Pezizomycotina</taxon>
        <taxon>Eurotiomycetes</taxon>
        <taxon>Chaetothyriomycetidae</taxon>
        <taxon>Chaetothyriales</taxon>
        <taxon>Herpotrichiellaceae</taxon>
        <taxon>Cladophialophora</taxon>
    </lineage>
</organism>